<dbReference type="PIRSF" id="PIRSF005047">
    <property type="entry name" value="UCP005047_YshC"/>
    <property type="match status" value="1"/>
</dbReference>
<accession>A0A172TSA1</accession>
<dbReference type="PATRIC" id="fig|1492898.3.peg.1111"/>
<evidence type="ECO:0000313" key="3">
    <source>
        <dbReference type="EMBL" id="ANE49965.1"/>
    </source>
</evidence>
<dbReference type="SMART" id="SM00483">
    <property type="entry name" value="POLXc"/>
    <property type="match status" value="1"/>
</dbReference>
<dbReference type="InterPro" id="IPR043519">
    <property type="entry name" value="NT_sf"/>
</dbReference>
<dbReference type="STRING" id="1492898.SY85_05085"/>
<evidence type="ECO:0000259" key="1">
    <source>
        <dbReference type="SMART" id="SM00481"/>
    </source>
</evidence>
<dbReference type="InterPro" id="IPR016195">
    <property type="entry name" value="Pol/histidinol_Pase-like"/>
</dbReference>
<dbReference type="SUPFAM" id="SSF81301">
    <property type="entry name" value="Nucleotidyltransferase"/>
    <property type="match status" value="1"/>
</dbReference>
<dbReference type="FunFam" id="3.20.20.140:FF:000047">
    <property type="entry name" value="PHP domain-containing protein"/>
    <property type="match status" value="1"/>
</dbReference>
<dbReference type="Proteomes" id="UP000077177">
    <property type="component" value="Chromosome"/>
</dbReference>
<dbReference type="GO" id="GO:0008270">
    <property type="term" value="F:zinc ion binding"/>
    <property type="evidence" value="ECO:0007669"/>
    <property type="project" value="TreeGrafter"/>
</dbReference>
<name>A0A172TSA1_9BACT</name>
<dbReference type="KEGG" id="fla:SY85_05085"/>
<dbReference type="GO" id="GO:0005829">
    <property type="term" value="C:cytosol"/>
    <property type="evidence" value="ECO:0007669"/>
    <property type="project" value="TreeGrafter"/>
</dbReference>
<dbReference type="GO" id="GO:0003677">
    <property type="term" value="F:DNA binding"/>
    <property type="evidence" value="ECO:0007669"/>
    <property type="project" value="InterPro"/>
</dbReference>
<dbReference type="InterPro" id="IPR022311">
    <property type="entry name" value="PolX-like"/>
</dbReference>
<dbReference type="RefSeq" id="WP_066402112.1">
    <property type="nucleotide sequence ID" value="NZ_CP011390.1"/>
</dbReference>
<evidence type="ECO:0008006" key="5">
    <source>
        <dbReference type="Google" id="ProtNLM"/>
    </source>
</evidence>
<dbReference type="PANTHER" id="PTHR36928:SF1">
    <property type="entry name" value="PHOSPHATASE YCDX-RELATED"/>
    <property type="match status" value="1"/>
</dbReference>
<feature type="domain" description="DNA-directed DNA polymerase X" evidence="2">
    <location>
        <begin position="1"/>
        <end position="290"/>
    </location>
</feature>
<proteinExistence type="predicted"/>
<dbReference type="SMART" id="SM00481">
    <property type="entry name" value="POLIIIAc"/>
    <property type="match status" value="1"/>
</dbReference>
<sequence length="554" mass="62287">MDNYQIAEQLNLLSKLMDIHGENSFKSKSYSSAAFAIEKLPQALSTLPENKISSIRGIGESVAKKIVELVQTGELSALKELLTITPEGVLEMMSIKGLGPKKIHTIWKELHIATIEELKEACQEHRIAKQKGFGDKTEQKILEAIHFQQQNKGKFMYAEIESFAEALQTKLSEKYSQAQTSITGAFRRQLEVIETLEWVTTLSKENLIHFFPKEETEILDESDAHIHFLANGSIRLYFHLASPENFIQKLFTTTASPAFLEAFGAVITSESEEAIFSTKGLPFIPPYLRENSDVLHKIKEQGVPDVVQVKDIKGLIHSHSTWSDGSYSLEEMANELIRLGFEYLVISDHSKAASYANGLSEERIKEQHREIDALNKKLAPFKIFKSIECDILGDGSMDYSNEVLSSFDMVIASIHSNLDMDEEKAMQRLMGAITNPYVTILGHMTGRLVIRRKGYPVDHKAIIDACAANNVAIEINASPYRLDIDWRYIDYALEKGVLLSINPDAHALEEFANIKYGVLVAQKGGLTKQHNLSSYSREAFEAFLQNRKAIKKLS</sequence>
<keyword evidence="4" id="KW-1185">Reference proteome</keyword>
<reference evidence="3 4" key="2">
    <citation type="journal article" date="2016" name="Int. J. Syst. Evol. Microbiol.">
        <title>Flavisolibacter tropicus sp. nov., isolated from tropical soil.</title>
        <authorList>
            <person name="Lee J.J."/>
            <person name="Kang M.S."/>
            <person name="Kim G.S."/>
            <person name="Lee C.S."/>
            <person name="Lim S."/>
            <person name="Lee J."/>
            <person name="Roh S.H."/>
            <person name="Kang H."/>
            <person name="Ha J.M."/>
            <person name="Bae S."/>
            <person name="Jung H.Y."/>
            <person name="Kim M.K."/>
        </authorList>
    </citation>
    <scope>NUCLEOTIDE SEQUENCE [LARGE SCALE GENOMIC DNA]</scope>
    <source>
        <strain evidence="3 4">LCS9</strain>
    </source>
</reference>
<reference evidence="4" key="1">
    <citation type="submission" date="2015-01" db="EMBL/GenBank/DDBJ databases">
        <title>Flavisolibacter sp./LCS9/ whole genome sequencing.</title>
        <authorList>
            <person name="Kim M.K."/>
            <person name="Srinivasan S."/>
            <person name="Lee J.-J."/>
        </authorList>
    </citation>
    <scope>NUCLEOTIDE SEQUENCE [LARGE SCALE GENOMIC DNA]</scope>
    <source>
        <strain evidence="4">LCS9</strain>
    </source>
</reference>
<dbReference type="Pfam" id="PF02811">
    <property type="entry name" value="PHP"/>
    <property type="match status" value="1"/>
</dbReference>
<dbReference type="OrthoDB" id="9808747at2"/>
<dbReference type="InterPro" id="IPR047967">
    <property type="entry name" value="PolX_PHP"/>
</dbReference>
<gene>
    <name evidence="3" type="ORF">SY85_05085</name>
</gene>
<dbReference type="EMBL" id="CP011390">
    <property type="protein sequence ID" value="ANE49965.1"/>
    <property type="molecule type" value="Genomic_DNA"/>
</dbReference>
<dbReference type="Gene3D" id="1.10.150.110">
    <property type="entry name" value="DNA polymerase beta, N-terminal domain-like"/>
    <property type="match status" value="1"/>
</dbReference>
<organism evidence="3 4">
    <name type="scientific">Flavisolibacter tropicus</name>
    <dbReference type="NCBI Taxonomy" id="1492898"/>
    <lineage>
        <taxon>Bacteria</taxon>
        <taxon>Pseudomonadati</taxon>
        <taxon>Bacteroidota</taxon>
        <taxon>Chitinophagia</taxon>
        <taxon>Chitinophagales</taxon>
        <taxon>Chitinophagaceae</taxon>
        <taxon>Flavisolibacter</taxon>
    </lineage>
</organism>
<dbReference type="CDD" id="cd07436">
    <property type="entry name" value="PHP_PolX"/>
    <property type="match status" value="1"/>
</dbReference>
<dbReference type="Gene3D" id="3.20.20.140">
    <property type="entry name" value="Metal-dependent hydrolases"/>
    <property type="match status" value="1"/>
</dbReference>
<protein>
    <recommendedName>
        <fullName evidence="5">Histidinol phosphatase</fullName>
    </recommendedName>
</protein>
<dbReference type="InterPro" id="IPR002054">
    <property type="entry name" value="DNA-dir_DNA_pol_X"/>
</dbReference>
<dbReference type="InterPro" id="IPR003141">
    <property type="entry name" value="Pol/His_phosphatase_N"/>
</dbReference>
<dbReference type="Pfam" id="PF14716">
    <property type="entry name" value="HHH_8"/>
    <property type="match status" value="1"/>
</dbReference>
<dbReference type="SUPFAM" id="SSF89550">
    <property type="entry name" value="PHP domain-like"/>
    <property type="match status" value="1"/>
</dbReference>
<feature type="domain" description="Polymerase/histidinol phosphatase N-terminal" evidence="1">
    <location>
        <begin position="314"/>
        <end position="393"/>
    </location>
</feature>
<dbReference type="SUPFAM" id="SSF47802">
    <property type="entry name" value="DNA polymerase beta, N-terminal domain-like"/>
    <property type="match status" value="1"/>
</dbReference>
<dbReference type="Gene3D" id="1.10.150.20">
    <property type="entry name" value="5' to 3' exonuclease, C-terminal subdomain"/>
    <property type="match status" value="1"/>
</dbReference>
<dbReference type="PANTHER" id="PTHR36928">
    <property type="entry name" value="PHOSPHATASE YCDX-RELATED"/>
    <property type="match status" value="1"/>
</dbReference>
<evidence type="ECO:0000313" key="4">
    <source>
        <dbReference type="Proteomes" id="UP000077177"/>
    </source>
</evidence>
<dbReference type="AlphaFoldDB" id="A0A172TSA1"/>
<evidence type="ECO:0000259" key="2">
    <source>
        <dbReference type="SMART" id="SM00483"/>
    </source>
</evidence>
<dbReference type="InterPro" id="IPR050243">
    <property type="entry name" value="PHP_phosphatase"/>
</dbReference>
<dbReference type="InterPro" id="IPR027421">
    <property type="entry name" value="DNA_pol_lamdba_lyase_dom_sf"/>
</dbReference>
<dbReference type="InterPro" id="IPR004013">
    <property type="entry name" value="PHP_dom"/>
</dbReference>
<dbReference type="InterPro" id="IPR010996">
    <property type="entry name" value="HHH_MUS81"/>
</dbReference>
<dbReference type="GO" id="GO:0003887">
    <property type="term" value="F:DNA-directed DNA polymerase activity"/>
    <property type="evidence" value="ECO:0007669"/>
    <property type="project" value="InterPro"/>
</dbReference>
<dbReference type="GO" id="GO:0042578">
    <property type="term" value="F:phosphoric ester hydrolase activity"/>
    <property type="evidence" value="ECO:0007669"/>
    <property type="project" value="TreeGrafter"/>
</dbReference>
<dbReference type="Pfam" id="PF14520">
    <property type="entry name" value="HHH_5"/>
    <property type="match status" value="1"/>
</dbReference>